<keyword evidence="2" id="KW-1185">Reference proteome</keyword>
<dbReference type="OrthoDB" id="9810852at2"/>
<name>A0A1I0MAU6_9FIRM</name>
<dbReference type="SUPFAM" id="SSF88723">
    <property type="entry name" value="PIN domain-like"/>
    <property type="match status" value="1"/>
</dbReference>
<reference evidence="1 2" key="1">
    <citation type="submission" date="2016-10" db="EMBL/GenBank/DDBJ databases">
        <authorList>
            <person name="de Groot N.N."/>
        </authorList>
    </citation>
    <scope>NUCLEOTIDE SEQUENCE [LARGE SCALE GENOMIC DNA]</scope>
    <source>
        <strain evidence="1 2">DSM 9179</strain>
    </source>
</reference>
<dbReference type="Gene3D" id="3.40.50.1010">
    <property type="entry name" value="5'-nuclease"/>
    <property type="match status" value="1"/>
</dbReference>
<dbReference type="EMBL" id="FOJI01000001">
    <property type="protein sequence ID" value="SEV85625.1"/>
    <property type="molecule type" value="Genomic_DNA"/>
</dbReference>
<sequence>MSEETLKDELLSPPGIDKRLIMYGLLTLELTEDEFFYAFGIREKHPQLSSYDALALAIAKKLGFVLLTGDKRLRKAAVEEGVEIRGTLWVFDELLHEKIVTEQEYTEFMKQIKQHNGDDIRLPISEIEKRIK</sequence>
<dbReference type="Pfam" id="PF11848">
    <property type="entry name" value="DUF3368"/>
    <property type="match status" value="1"/>
</dbReference>
<dbReference type="Proteomes" id="UP000199701">
    <property type="component" value="Unassembled WGS sequence"/>
</dbReference>
<organism evidence="1 2">
    <name type="scientific">[Clostridium] fimetarium</name>
    <dbReference type="NCBI Taxonomy" id="99656"/>
    <lineage>
        <taxon>Bacteria</taxon>
        <taxon>Bacillati</taxon>
        <taxon>Bacillota</taxon>
        <taxon>Clostridia</taxon>
        <taxon>Lachnospirales</taxon>
        <taxon>Lachnospiraceae</taxon>
    </lineage>
</organism>
<accession>A0A1I0MAU6</accession>
<gene>
    <name evidence="1" type="ORF">SAMN05421659_101373</name>
</gene>
<proteinExistence type="predicted"/>
<dbReference type="STRING" id="99656.SAMN05421659_101373"/>
<evidence type="ECO:0000313" key="2">
    <source>
        <dbReference type="Proteomes" id="UP000199701"/>
    </source>
</evidence>
<protein>
    <submittedName>
        <fullName evidence="1">PIN domain-containing protein</fullName>
    </submittedName>
</protein>
<dbReference type="InterPro" id="IPR021799">
    <property type="entry name" value="PIN-like_prokaryotic"/>
</dbReference>
<dbReference type="AlphaFoldDB" id="A0A1I0MAU6"/>
<dbReference type="RefSeq" id="WP_092449973.1">
    <property type="nucleotide sequence ID" value="NZ_FOJI01000001.1"/>
</dbReference>
<dbReference type="InterPro" id="IPR029060">
    <property type="entry name" value="PIN-like_dom_sf"/>
</dbReference>
<evidence type="ECO:0000313" key="1">
    <source>
        <dbReference type="EMBL" id="SEV85625.1"/>
    </source>
</evidence>